<dbReference type="SUPFAM" id="SSF140500">
    <property type="entry name" value="BAS1536-like"/>
    <property type="match status" value="1"/>
</dbReference>
<dbReference type="Proteomes" id="UP000031829">
    <property type="component" value="Chromosome"/>
</dbReference>
<dbReference type="HOGENOM" id="CLU_2598734_0_0_9"/>
<dbReference type="PANTHER" id="PTHR41263:SF1">
    <property type="entry name" value="ASPARTYL-PHOSPHATE PHOSPHATASE YISI"/>
    <property type="match status" value="1"/>
</dbReference>
<gene>
    <name evidence="1" type="ORF">BG04_3557</name>
</gene>
<name>A0A0B6AK59_PRIM2</name>
<dbReference type="Gene3D" id="4.10.280.10">
    <property type="entry name" value="Helix-loop-helix DNA-binding domain"/>
    <property type="match status" value="1"/>
</dbReference>
<evidence type="ECO:0000313" key="1">
    <source>
        <dbReference type="EMBL" id="AJI20953.1"/>
    </source>
</evidence>
<evidence type="ECO:0000313" key="2">
    <source>
        <dbReference type="Proteomes" id="UP000031829"/>
    </source>
</evidence>
<dbReference type="InterPro" id="IPR018540">
    <property type="entry name" value="Spo0E-like"/>
</dbReference>
<dbReference type="GO" id="GO:0046983">
    <property type="term" value="F:protein dimerization activity"/>
    <property type="evidence" value="ECO:0007669"/>
    <property type="project" value="InterPro"/>
</dbReference>
<dbReference type="KEGG" id="bmeg:BG04_3557"/>
<reference evidence="1 2" key="1">
    <citation type="journal article" date="2015" name="Genome Announc.">
        <title>Complete genome sequences for 35 biothreat assay-relevant bacillus species.</title>
        <authorList>
            <person name="Johnson S.L."/>
            <person name="Daligault H.E."/>
            <person name="Davenport K.W."/>
            <person name="Jaissle J."/>
            <person name="Frey K.G."/>
            <person name="Ladner J.T."/>
            <person name="Broomall S.M."/>
            <person name="Bishop-Lilly K.A."/>
            <person name="Bruce D.C."/>
            <person name="Gibbons H.S."/>
            <person name="Coyne S.R."/>
            <person name="Lo C.C."/>
            <person name="Meincke L."/>
            <person name="Munk A.C."/>
            <person name="Koroleva G.I."/>
            <person name="Rosenzweig C.N."/>
            <person name="Palacios G.F."/>
            <person name="Redden C.L."/>
            <person name="Minogue T.D."/>
            <person name="Chain P.S."/>
        </authorList>
    </citation>
    <scope>NUCLEOTIDE SEQUENCE [LARGE SCALE GENOMIC DNA]</scope>
    <source>
        <strain evidence="2">ATCC 14581 / DSM 32 / JCM 2506 / NBRC 15308 / NCIMB 9376 / NCTC 10342 / NRRL B-14308 / VKM B-512</strain>
    </source>
</reference>
<sequence>MFGVRNRTKSERLLVEIVQKRQKMVQLGEEKGLTNEETVTCSQELDQLLLVYQKKRLKEEEEKTSFATLISRFLSFSKL</sequence>
<dbReference type="EMBL" id="CP009920">
    <property type="protein sequence ID" value="AJI20953.1"/>
    <property type="molecule type" value="Genomic_DNA"/>
</dbReference>
<organism evidence="1 2">
    <name type="scientific">Priestia megaterium (strain ATCC 14581 / DSM 32 / CCUG 1817 / JCM 2506 / NBRC 15308 / NCIMB 9376 / NCTC 10342 / NRRL B-14308 / VKM B-512 / Ford 19)</name>
    <name type="common">Bacillus megaterium</name>
    <dbReference type="NCBI Taxonomy" id="1348623"/>
    <lineage>
        <taxon>Bacteria</taxon>
        <taxon>Bacillati</taxon>
        <taxon>Bacillota</taxon>
        <taxon>Bacilli</taxon>
        <taxon>Bacillales</taxon>
        <taxon>Bacillaceae</taxon>
        <taxon>Priestia</taxon>
    </lineage>
</organism>
<proteinExistence type="predicted"/>
<dbReference type="InterPro" id="IPR036638">
    <property type="entry name" value="HLH_DNA-bd_sf"/>
</dbReference>
<dbReference type="InterPro" id="IPR037208">
    <property type="entry name" value="Spo0E-like_sf"/>
</dbReference>
<protein>
    <submittedName>
        <fullName evidence="1">Spo0E like sporulation regulatory family protein</fullName>
    </submittedName>
</protein>
<dbReference type="GeneID" id="93641613"/>
<dbReference type="AlphaFoldDB" id="A0A0B6AK59"/>
<dbReference type="Pfam" id="PF09388">
    <property type="entry name" value="SpoOE-like"/>
    <property type="match status" value="1"/>
</dbReference>
<dbReference type="RefSeq" id="WP_016763388.1">
    <property type="nucleotide sequence ID" value="NZ_BCVB01000003.1"/>
</dbReference>
<dbReference type="InterPro" id="IPR053028">
    <property type="entry name" value="Spo0E-like_phosphatase"/>
</dbReference>
<accession>A0A0B6AK59</accession>
<dbReference type="GO" id="GO:0043937">
    <property type="term" value="P:regulation of sporulation"/>
    <property type="evidence" value="ECO:0007669"/>
    <property type="project" value="InterPro"/>
</dbReference>
<dbReference type="PANTHER" id="PTHR41263">
    <property type="entry name" value="ASPARTYL-PHOSPHATE PHOSPHATASE YISI"/>
    <property type="match status" value="1"/>
</dbReference>